<gene>
    <name evidence="12" type="primary">SMC4</name>
    <name evidence="12" type="ORF">Cantr_00983</name>
</gene>
<evidence type="ECO:0000256" key="9">
    <source>
        <dbReference type="SAM" id="Coils"/>
    </source>
</evidence>
<feature type="region of interest" description="Disordered" evidence="10">
    <location>
        <begin position="1"/>
        <end position="135"/>
    </location>
</feature>
<dbReference type="Gene3D" id="3.30.70.1620">
    <property type="match status" value="1"/>
</dbReference>
<feature type="compositionally biased region" description="Polar residues" evidence="10">
    <location>
        <begin position="16"/>
        <end position="32"/>
    </location>
</feature>
<dbReference type="STRING" id="5486.A0A367YFZ1"/>
<dbReference type="SUPFAM" id="SSF75553">
    <property type="entry name" value="Smc hinge domain"/>
    <property type="match status" value="1"/>
</dbReference>
<dbReference type="PIRSF" id="PIRSF005719">
    <property type="entry name" value="SMC"/>
    <property type="match status" value="1"/>
</dbReference>
<feature type="coiled-coil region" evidence="9">
    <location>
        <begin position="386"/>
        <end position="641"/>
    </location>
</feature>
<organism evidence="12 13">
    <name type="scientific">Candida viswanathii</name>
    <dbReference type="NCBI Taxonomy" id="5486"/>
    <lineage>
        <taxon>Eukaryota</taxon>
        <taxon>Fungi</taxon>
        <taxon>Dikarya</taxon>
        <taxon>Ascomycota</taxon>
        <taxon>Saccharomycotina</taxon>
        <taxon>Pichiomycetes</taxon>
        <taxon>Debaryomycetaceae</taxon>
        <taxon>Candida/Lodderomyces clade</taxon>
        <taxon>Candida</taxon>
    </lineage>
</organism>
<sequence>MKRKRPVIPDSEEDSSFINNSDYDAQDQSQTEDFSEGRSKASTDLGVSDEEHEESLQEKESPKLEEEEGEIPKLDHEEESLDKEEIEQPKDADDEADHNESTKLEPAEAETKTEDKKEDVHPPSASQDHKPHTPVNEPRLVMWQLALTNFKSYAGTQVIGPFNPSFSAVVGPNGSGKSNVIDSMLFVFGFRASKMRQGKLSELIHNSGGKEINYCQVDIHFQMVTSDPVDPQKVDAIPDSELIISRKAFRNNQSLYYINGKSSNYTEVTTLLKGKGIDLDHKRFLILQGEVESIAQMKAKGEGENGDGLLEYLEDIIGTTKYKKLIEDSIAQIDALNDICLEKANRFDLVEKDMELLEEKKTEALRFLELERKLINLKSVQFKENMADCQKKMAVTQTESDELNQQLEENRESNKEILEGIEIELNTQKEIEKEVKKLTAEIDALGKDRKETNKKHVSLEEKSKDISNKLKKIQKTLESLKHTVSSSKQKLSNYTDASEKFKADIDKLKGQLEVEESKLDEIRLGLVEKTAEFTKEIQELQTKLEPWNSELKEKENAIKLAQSVIDLLNNQINSVAKQLEERKERLQEIKKSGKDKEAELRETKNKLQQINEQIALGDEQCSAAKEELERCRSKLIAQRQKTQDATTIFQNSQNKNKILTALFRMANSGRIDGFYGRLGDLGTIDEKYDVAISTAAPGLDSMVVETVETAQACIEYLRKNQLGYANFICLNKLRNFDLAPIRTPGDPSHVKRLFDLIQPSSAKFAPAFYSKVYDTLVAPNLTEAKKVAYGAKRWKVVTLDGNVIDISGTMSGGGNYVSKGAMRSGSSGSVMSADELEGMKKKLHLMEQEVDRMTGDYNEKTTMLDKLKKLKPETEFEISKLQLDIESLVSEKKEVTQICKNLAEQEKNKDSSVEDQLSAKQKELEGLKIKRDEVKSAMSGYEQQIAVLEQKVMDAGGVELKVQSSKVDSLKQQIAIIHEKTSGDRMAVKKLENEIKRHTKQIEKSTEEQQEAESVLTTVREQQASISKQLEEISGRIGVIENAKNDKADELEKLKSELEEKQEKLNTFKLVEIELTNKLEKCAAVIKKYQYVIEENEQELEALIVRDVTPYISWLPEEQQRRYVEGREEVDTDDIEELENYMANVKVDIEILKEYGEKVVEYDRRKVDMNLAVEERDTKMSYCDELKRRRLDEFMEGFKQISAELKRIYSLITMGGNAELELVDSFDPFAEGVGFSVMPPKKSWKSISHLSGGEKTLASLSLVFALQKFKPAPIYVMDEIDAALDFRNVLIIAHHIKEITRSAQFVVISLRNNMFELSEQLVGIYKVNNKSKSVALVNV</sequence>
<evidence type="ECO:0000256" key="1">
    <source>
        <dbReference type="ARBA" id="ARBA00004123"/>
    </source>
</evidence>
<dbReference type="InterPro" id="IPR003395">
    <property type="entry name" value="RecF/RecN/SMC_N"/>
</dbReference>
<accession>A0A367YFZ1</accession>
<dbReference type="Pfam" id="PF06470">
    <property type="entry name" value="SMC_hinge"/>
    <property type="match status" value="1"/>
</dbReference>
<dbReference type="PANTHER" id="PTHR18937:SF172">
    <property type="entry name" value="STRUCTURAL MAINTENANCE OF CHROMOSOMES PROTEIN"/>
    <property type="match status" value="1"/>
</dbReference>
<keyword evidence="3" id="KW-0547">Nucleotide-binding</keyword>
<feature type="compositionally biased region" description="Basic and acidic residues" evidence="10">
    <location>
        <begin position="98"/>
        <end position="131"/>
    </location>
</feature>
<proteinExistence type="inferred from homology"/>
<dbReference type="SMART" id="SM00968">
    <property type="entry name" value="SMC_hinge"/>
    <property type="match status" value="1"/>
</dbReference>
<dbReference type="OrthoDB" id="5575062at2759"/>
<dbReference type="GO" id="GO:0007076">
    <property type="term" value="P:mitotic chromosome condensation"/>
    <property type="evidence" value="ECO:0007669"/>
    <property type="project" value="TreeGrafter"/>
</dbReference>
<comment type="subcellular location">
    <subcellularLocation>
        <location evidence="1 8">Nucleus</location>
    </subcellularLocation>
</comment>
<evidence type="ECO:0000256" key="8">
    <source>
        <dbReference type="PIRNR" id="PIRNR005719"/>
    </source>
</evidence>
<evidence type="ECO:0000259" key="11">
    <source>
        <dbReference type="SMART" id="SM00968"/>
    </source>
</evidence>
<reference evidence="12 13" key="1">
    <citation type="submission" date="2018-06" db="EMBL/GenBank/DDBJ databases">
        <title>Whole genome sequencing of Candida tropicalis (genome annotated by CSBL at Korea University).</title>
        <authorList>
            <person name="Ahn J."/>
        </authorList>
    </citation>
    <scope>NUCLEOTIDE SEQUENCE [LARGE SCALE GENOMIC DNA]</scope>
    <source>
        <strain evidence="12 13">ATCC 20962</strain>
    </source>
</reference>
<keyword evidence="6" id="KW-0226">DNA condensation</keyword>
<evidence type="ECO:0000256" key="6">
    <source>
        <dbReference type="ARBA" id="ARBA00023067"/>
    </source>
</evidence>
<evidence type="ECO:0000256" key="3">
    <source>
        <dbReference type="ARBA" id="ARBA00022741"/>
    </source>
</evidence>
<keyword evidence="13" id="KW-1185">Reference proteome</keyword>
<evidence type="ECO:0000256" key="7">
    <source>
        <dbReference type="ARBA" id="ARBA00023242"/>
    </source>
</evidence>
<feature type="domain" description="SMC hinge" evidence="11">
    <location>
        <begin position="672"/>
        <end position="788"/>
    </location>
</feature>
<dbReference type="GO" id="GO:0005634">
    <property type="term" value="C:nucleus"/>
    <property type="evidence" value="ECO:0007669"/>
    <property type="project" value="UniProtKB-SubCell"/>
</dbReference>
<dbReference type="GO" id="GO:0005524">
    <property type="term" value="F:ATP binding"/>
    <property type="evidence" value="ECO:0007669"/>
    <property type="project" value="UniProtKB-KW"/>
</dbReference>
<evidence type="ECO:0000256" key="10">
    <source>
        <dbReference type="SAM" id="MobiDB-lite"/>
    </source>
</evidence>
<dbReference type="SUPFAM" id="SSF52540">
    <property type="entry name" value="P-loop containing nucleoside triphosphate hydrolases"/>
    <property type="match status" value="1"/>
</dbReference>
<keyword evidence="4" id="KW-0067">ATP-binding</keyword>
<comment type="similarity">
    <text evidence="2">Belongs to the SMC family. SMC4 subfamily.</text>
</comment>
<evidence type="ECO:0000256" key="5">
    <source>
        <dbReference type="ARBA" id="ARBA00023054"/>
    </source>
</evidence>
<dbReference type="InterPro" id="IPR010935">
    <property type="entry name" value="SMC_hinge"/>
</dbReference>
<feature type="compositionally biased region" description="Basic and acidic residues" evidence="10">
    <location>
        <begin position="54"/>
        <end position="76"/>
    </location>
</feature>
<dbReference type="InterPro" id="IPR027417">
    <property type="entry name" value="P-loop_NTPase"/>
</dbReference>
<dbReference type="Proteomes" id="UP000253472">
    <property type="component" value="Unassembled WGS sequence"/>
</dbReference>
<evidence type="ECO:0000313" key="12">
    <source>
        <dbReference type="EMBL" id="RCK64786.1"/>
    </source>
</evidence>
<dbReference type="InterPro" id="IPR036277">
    <property type="entry name" value="SMC_hinge_sf"/>
</dbReference>
<name>A0A367YFZ1_9ASCO</name>
<dbReference type="InterPro" id="IPR024704">
    <property type="entry name" value="SMC"/>
</dbReference>
<evidence type="ECO:0000313" key="13">
    <source>
        <dbReference type="Proteomes" id="UP000253472"/>
    </source>
</evidence>
<dbReference type="Pfam" id="PF02463">
    <property type="entry name" value="SMC_N"/>
    <property type="match status" value="1"/>
</dbReference>
<evidence type="ECO:0000256" key="4">
    <source>
        <dbReference type="ARBA" id="ARBA00022840"/>
    </source>
</evidence>
<feature type="coiled-coil region" evidence="9">
    <location>
        <begin position="885"/>
        <end position="951"/>
    </location>
</feature>
<protein>
    <recommendedName>
        <fullName evidence="8">Structural maintenance of chromosomes protein</fullName>
    </recommendedName>
</protein>
<dbReference type="GO" id="GO:0000796">
    <property type="term" value="C:condensin complex"/>
    <property type="evidence" value="ECO:0007669"/>
    <property type="project" value="TreeGrafter"/>
</dbReference>
<dbReference type="PANTHER" id="PTHR18937">
    <property type="entry name" value="STRUCTURAL MAINTENANCE OF CHROMOSOMES SMC FAMILY MEMBER"/>
    <property type="match status" value="1"/>
</dbReference>
<feature type="coiled-coil region" evidence="9">
    <location>
        <begin position="988"/>
        <end position="1106"/>
    </location>
</feature>
<dbReference type="EMBL" id="QLNQ01000021">
    <property type="protein sequence ID" value="RCK64786.1"/>
    <property type="molecule type" value="Genomic_DNA"/>
</dbReference>
<comment type="caution">
    <text evidence="12">The sequence shown here is derived from an EMBL/GenBank/DDBJ whole genome shotgun (WGS) entry which is preliminary data.</text>
</comment>
<dbReference type="Gene3D" id="1.20.1060.20">
    <property type="match status" value="1"/>
</dbReference>
<evidence type="ECO:0000256" key="2">
    <source>
        <dbReference type="ARBA" id="ARBA00006005"/>
    </source>
</evidence>
<dbReference type="Gene3D" id="1.10.287.1490">
    <property type="match status" value="1"/>
</dbReference>
<keyword evidence="7 8" id="KW-0539">Nucleus</keyword>
<keyword evidence="5 9" id="KW-0175">Coiled coil</keyword>
<dbReference type="Gene3D" id="3.40.50.300">
    <property type="entry name" value="P-loop containing nucleotide triphosphate hydrolases"/>
    <property type="match status" value="2"/>
</dbReference>